<gene>
    <name evidence="2" type="ORF">COR51_23840</name>
</gene>
<name>A0ABX5D914_9VIBR</name>
<dbReference type="EMBL" id="NWTN01000026">
    <property type="protein sequence ID" value="PRQ65156.1"/>
    <property type="molecule type" value="Genomic_DNA"/>
</dbReference>
<keyword evidence="1" id="KW-0732">Signal</keyword>
<feature type="chain" id="PRO_5047348249" description="Rap1a immunity protein domain-containing protein" evidence="1">
    <location>
        <begin position="21"/>
        <end position="120"/>
    </location>
</feature>
<evidence type="ECO:0008006" key="4">
    <source>
        <dbReference type="Google" id="ProtNLM"/>
    </source>
</evidence>
<accession>A0ABX5D914</accession>
<protein>
    <recommendedName>
        <fullName evidence="4">Rap1a immunity protein domain-containing protein</fullName>
    </recommendedName>
</protein>
<keyword evidence="3" id="KW-1185">Reference proteome</keyword>
<evidence type="ECO:0000256" key="1">
    <source>
        <dbReference type="SAM" id="SignalP"/>
    </source>
</evidence>
<sequence>MRASLLISIMALSIAGSAYSDSSVLLTREQQLRALEIREPGAGVMATLSINYRDRLCGHQSDDDVSRYLSSDYHYQLLALFSLLPTATFQSLHRDSLKAMECDTLQSSSDYIKWALKLSS</sequence>
<organism evidence="2 3">
    <name type="scientific">Vibrio mediterranei</name>
    <dbReference type="NCBI Taxonomy" id="689"/>
    <lineage>
        <taxon>Bacteria</taxon>
        <taxon>Pseudomonadati</taxon>
        <taxon>Pseudomonadota</taxon>
        <taxon>Gammaproteobacteria</taxon>
        <taxon>Vibrionales</taxon>
        <taxon>Vibrionaceae</taxon>
        <taxon>Vibrio</taxon>
    </lineage>
</organism>
<feature type="signal peptide" evidence="1">
    <location>
        <begin position="1"/>
        <end position="20"/>
    </location>
</feature>
<reference evidence="2 3" key="1">
    <citation type="submission" date="2018-03" db="EMBL/GenBank/DDBJ databases">
        <title>Genetic Diversity and Phenotypic Plasticity of AHL Mediated Quorum Sensing in Environmental Strains of Vibrio mediterranei.</title>
        <authorList>
            <person name="Lantoine F."/>
            <person name="Vouve F."/>
        </authorList>
    </citation>
    <scope>NUCLEOTIDE SEQUENCE [LARGE SCALE GENOMIC DNA]</scope>
    <source>
        <strain evidence="2 3">17LN0615E</strain>
    </source>
</reference>
<dbReference type="Proteomes" id="UP000238163">
    <property type="component" value="Unassembled WGS sequence"/>
</dbReference>
<comment type="caution">
    <text evidence="2">The sequence shown here is derived from an EMBL/GenBank/DDBJ whole genome shotgun (WGS) entry which is preliminary data.</text>
</comment>
<evidence type="ECO:0000313" key="3">
    <source>
        <dbReference type="Proteomes" id="UP000238163"/>
    </source>
</evidence>
<proteinExistence type="predicted"/>
<evidence type="ECO:0000313" key="2">
    <source>
        <dbReference type="EMBL" id="PRQ65156.1"/>
    </source>
</evidence>